<keyword evidence="3" id="KW-1185">Reference proteome</keyword>
<accession>A0A514LIL9</accession>
<dbReference type="Proteomes" id="UP000319756">
    <property type="component" value="Chromosome"/>
</dbReference>
<organism evidence="2 3">
    <name type="scientific">Salicibibacter halophilus</name>
    <dbReference type="NCBI Taxonomy" id="2502791"/>
    <lineage>
        <taxon>Bacteria</taxon>
        <taxon>Bacillati</taxon>
        <taxon>Bacillota</taxon>
        <taxon>Bacilli</taxon>
        <taxon>Bacillales</taxon>
        <taxon>Bacillaceae</taxon>
        <taxon>Salicibibacter</taxon>
    </lineage>
</organism>
<dbReference type="KEGG" id="sale:EPH95_09400"/>
<proteinExistence type="predicted"/>
<dbReference type="InterPro" id="IPR011528">
    <property type="entry name" value="NERD"/>
</dbReference>
<dbReference type="PROSITE" id="PS50965">
    <property type="entry name" value="NERD"/>
    <property type="match status" value="1"/>
</dbReference>
<sequence>MWEVGYKGERSLNFYLKQLPEEEYWLFHGLLLKLENGEQFQIDTMLLSKRMIILLEIKTIAGEILFDEAIHQFSRTYQGEVKSFRHPYIQVSRQKALLHKWLNAKGSFNLPIVPLVISGNSSATLTFKNAPRHFMQSIVRADVLPRRVLQLEKEHRVEQLSSSERELLAQNLIDGHHDQPYDAVEAYNIHRSDLLTGVHCPSCFKLSMERVRGNGWYCPRCSFSHKMAYLESLKDYRLLFHPSISNREAQTFLEIHSSSIARKLLVRLDLPIQGKNKGRRYLLTEL</sequence>
<dbReference type="AlphaFoldDB" id="A0A514LIL9"/>
<name>A0A514LIL9_9BACI</name>
<dbReference type="OrthoDB" id="569879at2"/>
<evidence type="ECO:0000313" key="2">
    <source>
        <dbReference type="EMBL" id="QDI91365.1"/>
    </source>
</evidence>
<gene>
    <name evidence="2" type="ORF">EPH95_09400</name>
</gene>
<dbReference type="Pfam" id="PF08378">
    <property type="entry name" value="NERD"/>
    <property type="match status" value="1"/>
</dbReference>
<feature type="domain" description="NERD" evidence="1">
    <location>
        <begin position="4"/>
        <end position="121"/>
    </location>
</feature>
<evidence type="ECO:0000313" key="3">
    <source>
        <dbReference type="Proteomes" id="UP000319756"/>
    </source>
</evidence>
<protein>
    <submittedName>
        <fullName evidence="2">NERD domain-containing protein</fullName>
    </submittedName>
</protein>
<dbReference type="RefSeq" id="WP_142089396.1">
    <property type="nucleotide sequence ID" value="NZ_CP035485.1"/>
</dbReference>
<reference evidence="3" key="1">
    <citation type="submission" date="2019-01" db="EMBL/GenBank/DDBJ databases">
        <title>Genomic analysis of Salicibibacter sp. NKC3-5.</title>
        <authorList>
            <person name="Oh Y.J."/>
        </authorList>
    </citation>
    <scope>NUCLEOTIDE SEQUENCE [LARGE SCALE GENOMIC DNA]</scope>
    <source>
        <strain evidence="3">NKC3-5</strain>
    </source>
</reference>
<dbReference type="EMBL" id="CP035485">
    <property type="protein sequence ID" value="QDI91365.1"/>
    <property type="molecule type" value="Genomic_DNA"/>
</dbReference>
<evidence type="ECO:0000259" key="1">
    <source>
        <dbReference type="PROSITE" id="PS50965"/>
    </source>
</evidence>